<dbReference type="EMBL" id="VYDO01000069">
    <property type="protein sequence ID" value="MYG37754.1"/>
    <property type="molecule type" value="Genomic_DNA"/>
</dbReference>
<name>A0A6B1F958_9SYNE</name>
<dbReference type="AlphaFoldDB" id="A0A6B1F958"/>
<feature type="transmembrane region" description="Helical" evidence="1">
    <location>
        <begin position="50"/>
        <end position="70"/>
    </location>
</feature>
<reference evidence="3" key="1">
    <citation type="submission" date="2019-09" db="EMBL/GenBank/DDBJ databases">
        <title>Characterisation of the sponge microbiome using genome-centric metagenomics.</title>
        <authorList>
            <person name="Engelberts J.P."/>
            <person name="Robbins S.J."/>
            <person name="De Goeij J.M."/>
            <person name="Aranda M."/>
            <person name="Bell S.C."/>
            <person name="Webster N.S."/>
        </authorList>
    </citation>
    <scope>NUCLEOTIDE SEQUENCE</scope>
    <source>
        <strain evidence="3">SB0676_bin_10</strain>
    </source>
</reference>
<comment type="caution">
    <text evidence="3">The sequence shown here is derived from an EMBL/GenBank/DDBJ whole genome shotgun (WGS) entry which is preliminary data.</text>
</comment>
<keyword evidence="1" id="KW-0812">Transmembrane</keyword>
<sequence length="143" mass="15627">MAGTLLFIHLTAASIWVGGHLVLAIGVLPQALRNHDPKPVQDFEHIYERLGLPALAVQLVTGLVLAHRLLPDRATWAEWSNPVARTIGLKLICLTATLALAIHARLWIVPSLNADRLPLLGVHIVAVTALALVFVWLGVCFRY</sequence>
<dbReference type="Pfam" id="PF05425">
    <property type="entry name" value="CopD"/>
    <property type="match status" value="1"/>
</dbReference>
<feature type="transmembrane region" description="Helical" evidence="1">
    <location>
        <begin position="120"/>
        <end position="141"/>
    </location>
</feature>
<dbReference type="InterPro" id="IPR008457">
    <property type="entry name" value="Cu-R_CopD_dom"/>
</dbReference>
<proteinExistence type="predicted"/>
<evidence type="ECO:0000313" key="3">
    <source>
        <dbReference type="EMBL" id="MYG37754.1"/>
    </source>
</evidence>
<feature type="transmembrane region" description="Helical" evidence="1">
    <location>
        <begin position="91"/>
        <end position="108"/>
    </location>
</feature>
<dbReference type="GO" id="GO:0016020">
    <property type="term" value="C:membrane"/>
    <property type="evidence" value="ECO:0007669"/>
    <property type="project" value="InterPro"/>
</dbReference>
<keyword evidence="1" id="KW-1133">Transmembrane helix</keyword>
<feature type="domain" description="Copper resistance protein D" evidence="2">
    <location>
        <begin position="46"/>
        <end position="137"/>
    </location>
</feature>
<protein>
    <submittedName>
        <fullName evidence="3">Copper resistance protein CopD</fullName>
    </submittedName>
</protein>
<organism evidence="3">
    <name type="scientific">Synechococcus sp. SB0676_bin_10</name>
    <dbReference type="NCBI Taxonomy" id="2604869"/>
    <lineage>
        <taxon>Bacteria</taxon>
        <taxon>Bacillati</taxon>
        <taxon>Cyanobacteriota</taxon>
        <taxon>Cyanophyceae</taxon>
        <taxon>Synechococcales</taxon>
        <taxon>Synechococcaceae</taxon>
        <taxon>Synechococcus</taxon>
    </lineage>
</organism>
<keyword evidence="1" id="KW-0472">Membrane</keyword>
<evidence type="ECO:0000259" key="2">
    <source>
        <dbReference type="Pfam" id="PF05425"/>
    </source>
</evidence>
<accession>A0A6B1F958</accession>
<evidence type="ECO:0000256" key="1">
    <source>
        <dbReference type="SAM" id="Phobius"/>
    </source>
</evidence>
<gene>
    <name evidence="3" type="ORF">F4162_01800</name>
</gene>